<feature type="transmembrane region" description="Helical" evidence="11">
    <location>
        <begin position="795"/>
        <end position="814"/>
    </location>
</feature>
<dbReference type="Gene3D" id="1.20.1730.10">
    <property type="entry name" value="Sodium/glucose cotransporter"/>
    <property type="match status" value="1"/>
</dbReference>
<evidence type="ECO:0000256" key="8">
    <source>
        <dbReference type="ARBA" id="ARBA00023065"/>
    </source>
</evidence>
<feature type="transmembrane region" description="Helical" evidence="11">
    <location>
        <begin position="636"/>
        <end position="661"/>
    </location>
</feature>
<comment type="caution">
    <text evidence="12">The sequence shown here is derived from an EMBL/GenBank/DDBJ whole genome shotgun (WGS) entry which is preliminary data.</text>
</comment>
<evidence type="ECO:0000256" key="4">
    <source>
        <dbReference type="ARBA" id="ARBA00022475"/>
    </source>
</evidence>
<evidence type="ECO:0000256" key="1">
    <source>
        <dbReference type="ARBA" id="ARBA00004651"/>
    </source>
</evidence>
<protein>
    <submittedName>
        <fullName evidence="12">Sodium/glucose cotransporter</fullName>
    </submittedName>
</protein>
<feature type="transmembrane region" description="Helical" evidence="11">
    <location>
        <begin position="681"/>
        <end position="702"/>
    </location>
</feature>
<keyword evidence="3" id="KW-0813">Transport</keyword>
<dbReference type="PANTHER" id="PTHR42985:SF40">
    <property type="entry name" value="LD47995P-RELATED"/>
    <property type="match status" value="1"/>
</dbReference>
<feature type="transmembrane region" description="Helical" evidence="11">
    <location>
        <begin position="437"/>
        <end position="461"/>
    </location>
</feature>
<keyword evidence="5 11" id="KW-0812">Transmembrane</keyword>
<comment type="similarity">
    <text evidence="2">Belongs to the sodium:solute symporter (SSF) (TC 2.A.21) family.</text>
</comment>
<evidence type="ECO:0000256" key="2">
    <source>
        <dbReference type="ARBA" id="ARBA00006434"/>
    </source>
</evidence>
<evidence type="ECO:0000256" key="9">
    <source>
        <dbReference type="ARBA" id="ARBA00023136"/>
    </source>
</evidence>
<dbReference type="Proteomes" id="UP000318878">
    <property type="component" value="Unassembled WGS sequence"/>
</dbReference>
<feature type="transmembrane region" description="Helical" evidence="11">
    <location>
        <begin position="520"/>
        <end position="541"/>
    </location>
</feature>
<dbReference type="InterPro" id="IPR051163">
    <property type="entry name" value="Sodium:Solute_Symporter_SSF"/>
</dbReference>
<dbReference type="InterPro" id="IPR056734">
    <property type="entry name" value="NANM"/>
</dbReference>
<dbReference type="Gene3D" id="2.120.10.80">
    <property type="entry name" value="Kelch-type beta propeller"/>
    <property type="match status" value="1"/>
</dbReference>
<feature type="transmembrane region" description="Helical" evidence="11">
    <location>
        <begin position="481"/>
        <end position="514"/>
    </location>
</feature>
<dbReference type="InterPro" id="IPR038377">
    <property type="entry name" value="Na/Glc_symporter_sf"/>
</dbReference>
<reference evidence="12 13" key="1">
    <citation type="submission" date="2019-02" db="EMBL/GenBank/DDBJ databases">
        <title>Deep-cultivation of Planctomycetes and their phenomic and genomic characterization uncovers novel biology.</title>
        <authorList>
            <person name="Wiegand S."/>
            <person name="Jogler M."/>
            <person name="Boedeker C."/>
            <person name="Pinto D."/>
            <person name="Vollmers J."/>
            <person name="Rivas-Marin E."/>
            <person name="Kohn T."/>
            <person name="Peeters S.H."/>
            <person name="Heuer A."/>
            <person name="Rast P."/>
            <person name="Oberbeckmann S."/>
            <person name="Bunk B."/>
            <person name="Jeske O."/>
            <person name="Meyerdierks A."/>
            <person name="Storesund J.E."/>
            <person name="Kallscheuer N."/>
            <person name="Luecker S."/>
            <person name="Lage O.M."/>
            <person name="Pohl T."/>
            <person name="Merkel B.J."/>
            <person name="Hornburger P."/>
            <person name="Mueller R.-W."/>
            <person name="Bruemmer F."/>
            <person name="Labrenz M."/>
            <person name="Spormann A.M."/>
            <person name="Op Den Camp H."/>
            <person name="Overmann J."/>
            <person name="Amann R."/>
            <person name="Jetten M.S.M."/>
            <person name="Mascher T."/>
            <person name="Medema M.H."/>
            <person name="Devos D.P."/>
            <person name="Kaster A.-K."/>
            <person name="Ovreas L."/>
            <person name="Rohde M."/>
            <person name="Galperin M.Y."/>
            <person name="Jogler C."/>
        </authorList>
    </citation>
    <scope>NUCLEOTIDE SEQUENCE [LARGE SCALE GENOMIC DNA]</scope>
    <source>
        <strain evidence="12 13">Enr8</strain>
    </source>
</reference>
<keyword evidence="4" id="KW-1003">Cell membrane</keyword>
<keyword evidence="10" id="KW-0739">Sodium transport</keyword>
<feature type="transmembrane region" description="Helical" evidence="11">
    <location>
        <begin position="548"/>
        <end position="576"/>
    </location>
</feature>
<feature type="transmembrane region" description="Helical" evidence="11">
    <location>
        <begin position="406"/>
        <end position="425"/>
    </location>
</feature>
<dbReference type="AlphaFoldDB" id="A0A5C5UVP1"/>
<dbReference type="PROSITE" id="PS50283">
    <property type="entry name" value="NA_SOLUT_SYMP_3"/>
    <property type="match status" value="1"/>
</dbReference>
<keyword evidence="8" id="KW-0406">Ion transport</keyword>
<evidence type="ECO:0000256" key="3">
    <source>
        <dbReference type="ARBA" id="ARBA00022448"/>
    </source>
</evidence>
<dbReference type="PANTHER" id="PTHR42985">
    <property type="entry name" value="SODIUM-COUPLED MONOCARBOXYLATE TRANSPORTER"/>
    <property type="match status" value="1"/>
</dbReference>
<dbReference type="GO" id="GO:0006814">
    <property type="term" value="P:sodium ion transport"/>
    <property type="evidence" value="ECO:0007669"/>
    <property type="project" value="UniProtKB-KW"/>
</dbReference>
<comment type="subcellular location">
    <subcellularLocation>
        <location evidence="1">Cell membrane</location>
        <topology evidence="1">Multi-pass membrane protein</topology>
    </subcellularLocation>
</comment>
<dbReference type="InterPro" id="IPR015915">
    <property type="entry name" value="Kelch-typ_b-propeller"/>
</dbReference>
<feature type="transmembrane region" description="Helical" evidence="11">
    <location>
        <begin position="768"/>
        <end position="788"/>
    </location>
</feature>
<evidence type="ECO:0000256" key="10">
    <source>
        <dbReference type="ARBA" id="ARBA00023201"/>
    </source>
</evidence>
<dbReference type="SUPFAM" id="SSF117281">
    <property type="entry name" value="Kelch motif"/>
    <property type="match status" value="1"/>
</dbReference>
<evidence type="ECO:0000256" key="5">
    <source>
        <dbReference type="ARBA" id="ARBA00022692"/>
    </source>
</evidence>
<feature type="transmembrane region" description="Helical" evidence="11">
    <location>
        <begin position="733"/>
        <end position="756"/>
    </location>
</feature>
<evidence type="ECO:0000313" key="12">
    <source>
        <dbReference type="EMBL" id="TWT29909.1"/>
    </source>
</evidence>
<dbReference type="EMBL" id="SJPF01000006">
    <property type="protein sequence ID" value="TWT29909.1"/>
    <property type="molecule type" value="Genomic_DNA"/>
</dbReference>
<keyword evidence="7" id="KW-0915">Sodium</keyword>
<gene>
    <name evidence="12" type="primary">sglT_4</name>
    <name evidence="12" type="ORF">Enr8_45650</name>
</gene>
<dbReference type="GO" id="GO:0005886">
    <property type="term" value="C:plasma membrane"/>
    <property type="evidence" value="ECO:0007669"/>
    <property type="project" value="UniProtKB-SubCell"/>
</dbReference>
<proteinExistence type="inferred from homology"/>
<evidence type="ECO:0000256" key="7">
    <source>
        <dbReference type="ARBA" id="ARBA00023053"/>
    </source>
</evidence>
<evidence type="ECO:0000256" key="11">
    <source>
        <dbReference type="SAM" id="Phobius"/>
    </source>
</evidence>
<dbReference type="Pfam" id="PF24996">
    <property type="entry name" value="NANM"/>
    <property type="match status" value="2"/>
</dbReference>
<feature type="transmembrane region" description="Helical" evidence="11">
    <location>
        <begin position="820"/>
        <end position="841"/>
    </location>
</feature>
<dbReference type="InterPro" id="IPR001734">
    <property type="entry name" value="Na/solute_symporter"/>
</dbReference>
<dbReference type="CDD" id="cd11495">
    <property type="entry name" value="SLC5sbd_NIS-like_u3"/>
    <property type="match status" value="1"/>
</dbReference>
<evidence type="ECO:0000256" key="6">
    <source>
        <dbReference type="ARBA" id="ARBA00022989"/>
    </source>
</evidence>
<dbReference type="Pfam" id="PF00474">
    <property type="entry name" value="SSF"/>
    <property type="match status" value="1"/>
</dbReference>
<accession>A0A5C5UVP1</accession>
<feature type="transmembrane region" description="Helical" evidence="11">
    <location>
        <begin position="596"/>
        <end position="615"/>
    </location>
</feature>
<feature type="transmembrane region" description="Helical" evidence="11">
    <location>
        <begin position="370"/>
        <end position="390"/>
    </location>
</feature>
<sequence>MSNLLAPNLQSRYFPVFIFVFSAFSSACMGEDRLKWTELPPLPNQLGVAGPFAGVHQNGLIVAGGANFPRPVWKNSKQWVDQIHVLTKQDGQYQWRDGGSLPRPIAYGASVSTPEGVLCIGGNDAQQTYRDVFLLRWDGQQVSATPGPPLPSPCSYVQAALIDQTVYVTCGQKELGLYSATNQLWALDLANLSATDSNVWQPLPALPGPTRAFALVTGQHDGFRDCLYVIGGRRQEAGKTQFLRDVWRYEPISRQWKQRRDAPRVVMAGEAIGSGQSHILVVGSADESNFDKSDELQDDHPGFPREALSYHTITDAWSTAGETPENLVTTTAVRWDGAIILPSGEVRPRVRSPHVWRIETVSSTASFGTLNYLVLLVYLTGMVGVGVYFARMNKNTDDFFRGGMRIPWWAAGCSIFATMLSSLTFTGLPSKAYAQDWAFALGNFAIPLVAILAVYGALPFYRRIDATSAYEYLEKRFGRSVRMFASASFALFHTFRMGVVMSLTGLALAIATPLTPAQSVLLMGVLSILYCTLGGIEAVIWTDTIQTFVLLGGAVLALSLLIAGVDGGVSGFLSIATAESKFNLANLHWDATDTQTALWVVVIGAIAQNVSSYTADQAVVQRYMTTPTQSLAARSIWTNAVLAVPATILFFGIGTALHAYYQSHPEKLDPTITTDQIFPLFIAREIPAGLAGLIVAGIFAAAQSTVSTSMNSTATAVVTDFLRPLRICRSEQGYLNAARLCTLLIGVAGTSLGLMFADPSIRSLFDAFMQVIGLFMGVLGGLFLLGALTRRTTEAGAMIGALVGAGVMFSLWKYSSVSGYLFTAIGITVCFVVGYLASCCLPPGEKNLAGLTLIDNPPPVSESPTAY</sequence>
<organism evidence="12 13">
    <name type="scientific">Blastopirellula retiformator</name>
    <dbReference type="NCBI Taxonomy" id="2527970"/>
    <lineage>
        <taxon>Bacteria</taxon>
        <taxon>Pseudomonadati</taxon>
        <taxon>Planctomycetota</taxon>
        <taxon>Planctomycetia</taxon>
        <taxon>Pirellulales</taxon>
        <taxon>Pirellulaceae</taxon>
        <taxon>Blastopirellula</taxon>
    </lineage>
</organism>
<name>A0A5C5UVP1_9BACT</name>
<evidence type="ECO:0000313" key="13">
    <source>
        <dbReference type="Proteomes" id="UP000318878"/>
    </source>
</evidence>
<dbReference type="NCBIfam" id="TIGR00813">
    <property type="entry name" value="sss"/>
    <property type="match status" value="1"/>
</dbReference>
<keyword evidence="9 11" id="KW-0472">Membrane</keyword>
<keyword evidence="13" id="KW-1185">Reference proteome</keyword>
<dbReference type="GO" id="GO:0015293">
    <property type="term" value="F:symporter activity"/>
    <property type="evidence" value="ECO:0007669"/>
    <property type="project" value="TreeGrafter"/>
</dbReference>
<keyword evidence="6 11" id="KW-1133">Transmembrane helix</keyword>